<protein>
    <submittedName>
        <fullName evidence="1">GTP-binding protein</fullName>
    </submittedName>
</protein>
<comment type="caution">
    <text evidence="1">The sequence shown here is derived from an EMBL/GenBank/DDBJ whole genome shotgun (WGS) entry which is preliminary data.</text>
</comment>
<keyword evidence="2" id="KW-1185">Reference proteome</keyword>
<organism evidence="1 2">
    <name type="scientific">Ilyodon furcidens</name>
    <name type="common">goldbreast splitfin</name>
    <dbReference type="NCBI Taxonomy" id="33524"/>
    <lineage>
        <taxon>Eukaryota</taxon>
        <taxon>Metazoa</taxon>
        <taxon>Chordata</taxon>
        <taxon>Craniata</taxon>
        <taxon>Vertebrata</taxon>
        <taxon>Euteleostomi</taxon>
        <taxon>Actinopterygii</taxon>
        <taxon>Neopterygii</taxon>
        <taxon>Teleostei</taxon>
        <taxon>Neoteleostei</taxon>
        <taxon>Acanthomorphata</taxon>
        <taxon>Ovalentaria</taxon>
        <taxon>Atherinomorphae</taxon>
        <taxon>Cyprinodontiformes</taxon>
        <taxon>Goodeidae</taxon>
        <taxon>Ilyodon</taxon>
    </lineage>
</organism>
<evidence type="ECO:0000313" key="1">
    <source>
        <dbReference type="EMBL" id="MEQ2241832.1"/>
    </source>
</evidence>
<evidence type="ECO:0000313" key="2">
    <source>
        <dbReference type="Proteomes" id="UP001482620"/>
    </source>
</evidence>
<dbReference type="PANTHER" id="PTHR46498:SF1">
    <property type="entry name" value="GTP-BINDING PROTEIN 8"/>
    <property type="match status" value="1"/>
</dbReference>
<proteinExistence type="predicted"/>
<dbReference type="InterPro" id="IPR052279">
    <property type="entry name" value="EngB_GTPase"/>
</dbReference>
<sequence>MVVTKIDKCAQGALLTNLLNLQNVVKTQTTSCFPQPLLISSVHYWGIHLLRCFIAHVTASIRLKDTSKSE</sequence>
<reference evidence="1 2" key="1">
    <citation type="submission" date="2021-06" db="EMBL/GenBank/DDBJ databases">
        <authorList>
            <person name="Palmer J.M."/>
        </authorList>
    </citation>
    <scope>NUCLEOTIDE SEQUENCE [LARGE SCALE GENOMIC DNA]</scope>
    <source>
        <strain evidence="2">if_2019</strain>
        <tissue evidence="1">Muscle</tissue>
    </source>
</reference>
<accession>A0ABV0U9J4</accession>
<dbReference type="EMBL" id="JAHRIQ010062095">
    <property type="protein sequence ID" value="MEQ2241832.1"/>
    <property type="molecule type" value="Genomic_DNA"/>
</dbReference>
<dbReference type="PANTHER" id="PTHR46498">
    <property type="entry name" value="GTP-BINDING PROTEIN 8"/>
    <property type="match status" value="1"/>
</dbReference>
<name>A0ABV0U9J4_9TELE</name>
<dbReference type="Proteomes" id="UP001482620">
    <property type="component" value="Unassembled WGS sequence"/>
</dbReference>
<gene>
    <name evidence="1" type="primary">GTPBP8_2</name>
    <name evidence="1" type="ORF">ILYODFUR_029370</name>
</gene>